<evidence type="ECO:0000256" key="9">
    <source>
        <dbReference type="ARBA" id="ARBA00022989"/>
    </source>
</evidence>
<dbReference type="InterPro" id="IPR021789">
    <property type="entry name" value="KHA_dom"/>
</dbReference>
<dbReference type="Gene3D" id="1.10.287.70">
    <property type="match status" value="1"/>
</dbReference>
<feature type="transmembrane region" description="Helical" evidence="13">
    <location>
        <begin position="357"/>
        <end position="375"/>
    </location>
</feature>
<dbReference type="Gene3D" id="1.10.287.630">
    <property type="entry name" value="Helix hairpin bin"/>
    <property type="match status" value="1"/>
</dbReference>
<evidence type="ECO:0000256" key="4">
    <source>
        <dbReference type="ARBA" id="ARBA00022538"/>
    </source>
</evidence>
<feature type="transmembrane region" description="Helical" evidence="13">
    <location>
        <begin position="326"/>
        <end position="345"/>
    </location>
</feature>
<keyword evidence="9 13" id="KW-1133">Transmembrane helix</keyword>
<comment type="domain">
    <text evidence="13">The segment S4 is probably the voltage-sensor and is characterized by a series of positively charged amino acids. The pore-forming region H5 is enclosed by the transmembrane segments S5 and S6 in the Shaker-type (1P/6TM) and contains the GYGD signature motif which seems to be involved in potassium selectivity.</text>
</comment>
<keyword evidence="7 13" id="KW-0851">Voltage-gated channel</keyword>
<evidence type="ECO:0000259" key="15">
    <source>
        <dbReference type="PROSITE" id="PS50042"/>
    </source>
</evidence>
<dbReference type="Pfam" id="PF00027">
    <property type="entry name" value="cNMP_binding"/>
    <property type="match status" value="1"/>
</dbReference>
<evidence type="ECO:0000256" key="7">
    <source>
        <dbReference type="ARBA" id="ARBA00022882"/>
    </source>
</evidence>
<evidence type="ECO:0000256" key="6">
    <source>
        <dbReference type="ARBA" id="ARBA00022826"/>
    </source>
</evidence>
<keyword evidence="4 13" id="KW-0633">Potassium transport</keyword>
<dbReference type="Pfam" id="PF00520">
    <property type="entry name" value="Ion_trans"/>
    <property type="match status" value="1"/>
</dbReference>
<sequence>MSFPSHELFLIQSLLCIDQAAHFIKDISQTATFTTLYILDLSRVPLPLNIRSQRHHSATMLCSCMNCLQHFGNDSFQLESGGYSMHNDLLPSLGATINHTIKLRKHIVSPYDPRYRLWEKFLIVLVLYSAWICPFEFAFRRYLPSTIFLVDNIINSFFAIDIVLTFFVAFVDHKSYLLVDEPKRIAVRYLSTWFIFDACSTFPFQTISFFFNGHSKSLGFKLLSVLRLWRLHHVNSLFARLEKDIRFNYFWTRCTKLFSVSPAFYSLFCFKQLHKYSYHNIFVLQVTLFAVHCSGCFNYMIADRYPDPERTWIGAVIPNFMEHNLWVRYVTAIYWSITTLTTTGYGDLHAENTREMVFGICYMLFNLGLTSYLIGNMTNLVVHGTSHTKNFRDTIQAASEFASRNKLPKHMEEQMLSHICLRFKTEGLKQQETLDGLPKAIRSSIAEYLFFPIVQKVYLFQGFSFNLIFQLVTEMQAEYYPPKEDVILQNEAPAYLYIIVSGAVDMRTYTDGVEKVHGRLTAGEIFGEIGVLCNMSQPFTIRTTELTQILRLNRTTLFNIIRQSRQDATIVMSNLFQNLSLHESLYPGIQQNEPGELLKRWLESDPWKGNENHAPDGNNYQVCKLHTQEQMDKCKSPGNAEKNKDNGTPNEFPIGQVNPKLDHADRHSVFHTVAQDGYNVTAKILLKQEATIEKVKDNRWTQKGLVEKHENTGKFEFSSSNGSTRRHTGEHEIEFVEMKASGYENDFGIHGSREWKPRFGYPNINEMTIASCSQSGSHNFENNIMRLTSKRVTIHMHSQKGNPARQITAKMINLPGTMEELLRIGSEKFVGHHPTKVINQENAEIDDITVVRDGDHLYLLEI</sequence>
<dbReference type="InterPro" id="IPR045319">
    <property type="entry name" value="KAT/AKT"/>
</dbReference>
<evidence type="ECO:0000256" key="10">
    <source>
        <dbReference type="ARBA" id="ARBA00023065"/>
    </source>
</evidence>
<evidence type="ECO:0000256" key="3">
    <source>
        <dbReference type="ARBA" id="ARBA00022448"/>
    </source>
</evidence>
<dbReference type="SUPFAM" id="SSF51206">
    <property type="entry name" value="cAMP-binding domain-like"/>
    <property type="match status" value="1"/>
</dbReference>
<comment type="function">
    <text evidence="13">Potassium channel.</text>
</comment>
<feature type="transmembrane region" description="Helical" evidence="13">
    <location>
        <begin position="121"/>
        <end position="139"/>
    </location>
</feature>
<comment type="subcellular location">
    <subcellularLocation>
        <location evidence="1 13">Membrane</location>
        <topology evidence="1 13">Multi-pass membrane protein</topology>
    </subcellularLocation>
</comment>
<evidence type="ECO:0000256" key="1">
    <source>
        <dbReference type="ARBA" id="ARBA00004141"/>
    </source>
</evidence>
<dbReference type="CDD" id="cd00038">
    <property type="entry name" value="CAP_ED"/>
    <property type="match status" value="1"/>
</dbReference>
<keyword evidence="3 13" id="KW-0813">Transport</keyword>
<dbReference type="OrthoDB" id="426293at2759"/>
<dbReference type="FunFam" id="2.60.120.10:FF:000074">
    <property type="entry name" value="Potassium channel KAT2"/>
    <property type="match status" value="1"/>
</dbReference>
<protein>
    <recommendedName>
        <fullName evidence="13">Potassium channel</fullName>
    </recommendedName>
</protein>
<keyword evidence="6 13" id="KW-0631">Potassium channel</keyword>
<feature type="compositionally biased region" description="Basic and acidic residues" evidence="14">
    <location>
        <begin position="632"/>
        <end position="645"/>
    </location>
</feature>
<dbReference type="PROSITE" id="PS50042">
    <property type="entry name" value="CNMP_BINDING_3"/>
    <property type="match status" value="1"/>
</dbReference>
<feature type="transmembrane region" description="Helical" evidence="13">
    <location>
        <begin position="190"/>
        <end position="211"/>
    </location>
</feature>
<feature type="domain" description="Cyclic nucleotide-binding" evidence="15">
    <location>
        <begin position="459"/>
        <end position="578"/>
    </location>
</feature>
<gene>
    <name evidence="17" type="ORF">MUK42_27814</name>
</gene>
<keyword evidence="5 13" id="KW-0812">Transmembrane</keyword>
<accession>A0A9E7JNK3</accession>
<comment type="domain">
    <text evidence="13">The KHA domain (rich in hydrophobic and acidic residues) present in the C-terminal part is likely to be important for tetramerization.</text>
</comment>
<feature type="transmembrane region" description="Helical" evidence="13">
    <location>
        <begin position="281"/>
        <end position="302"/>
    </location>
</feature>
<evidence type="ECO:0000256" key="14">
    <source>
        <dbReference type="SAM" id="MobiDB-lite"/>
    </source>
</evidence>
<name>A0A9E7JNK3_9LILI</name>
<feature type="domain" description="KHA" evidence="16">
    <location>
        <begin position="791"/>
        <end position="862"/>
    </location>
</feature>
<dbReference type="SUPFAM" id="SSF81324">
    <property type="entry name" value="Voltage-gated potassium channels"/>
    <property type="match status" value="1"/>
</dbReference>
<dbReference type="Proteomes" id="UP001055439">
    <property type="component" value="Chromosome 2"/>
</dbReference>
<feature type="region of interest" description="Disordered" evidence="14">
    <location>
        <begin position="632"/>
        <end position="651"/>
    </location>
</feature>
<evidence type="ECO:0000256" key="2">
    <source>
        <dbReference type="ARBA" id="ARBA00007929"/>
    </source>
</evidence>
<feature type="transmembrane region" description="Helical" evidence="13">
    <location>
        <begin position="146"/>
        <end position="170"/>
    </location>
</feature>
<evidence type="ECO:0000256" key="11">
    <source>
        <dbReference type="ARBA" id="ARBA00023136"/>
    </source>
</evidence>
<reference evidence="17" key="1">
    <citation type="submission" date="2022-05" db="EMBL/GenBank/DDBJ databases">
        <title>The Musa troglodytarum L. genome provides insights into the mechanism of non-climacteric behaviour and enrichment of carotenoids.</title>
        <authorList>
            <person name="Wang J."/>
        </authorList>
    </citation>
    <scope>NUCLEOTIDE SEQUENCE</scope>
    <source>
        <tissue evidence="17">Leaf</tissue>
    </source>
</reference>
<dbReference type="Pfam" id="PF11834">
    <property type="entry name" value="KHA"/>
    <property type="match status" value="1"/>
</dbReference>
<dbReference type="InterPro" id="IPR003938">
    <property type="entry name" value="K_chnl_volt-dep_EAG/ELK/ERG"/>
</dbReference>
<keyword evidence="11 13" id="KW-0472">Membrane</keyword>
<comment type="similarity">
    <text evidence="2 13">Belongs to the potassium channel family. Plant (TC 1.A.1.4) subfamily.</text>
</comment>
<dbReference type="PROSITE" id="PS51490">
    <property type="entry name" value="KHA"/>
    <property type="match status" value="1"/>
</dbReference>
<dbReference type="Gene3D" id="2.60.120.10">
    <property type="entry name" value="Jelly Rolls"/>
    <property type="match status" value="1"/>
</dbReference>
<dbReference type="SMART" id="SM00100">
    <property type="entry name" value="cNMP"/>
    <property type="match status" value="1"/>
</dbReference>
<evidence type="ECO:0000256" key="12">
    <source>
        <dbReference type="ARBA" id="ARBA00023303"/>
    </source>
</evidence>
<dbReference type="InterPro" id="IPR014710">
    <property type="entry name" value="RmlC-like_jellyroll"/>
</dbReference>
<keyword evidence="18" id="KW-1185">Reference proteome</keyword>
<keyword evidence="12 13" id="KW-0407">Ion channel</keyword>
<dbReference type="PRINTS" id="PR01463">
    <property type="entry name" value="EAGCHANLFMLY"/>
</dbReference>
<keyword evidence="10 13" id="KW-0406">Ion transport</keyword>
<evidence type="ECO:0000256" key="13">
    <source>
        <dbReference type="RuleBase" id="RU369015"/>
    </source>
</evidence>
<evidence type="ECO:0000313" key="18">
    <source>
        <dbReference type="Proteomes" id="UP001055439"/>
    </source>
</evidence>
<dbReference type="GO" id="GO:0005249">
    <property type="term" value="F:voltage-gated potassium channel activity"/>
    <property type="evidence" value="ECO:0007669"/>
    <property type="project" value="UniProtKB-UniRule"/>
</dbReference>
<dbReference type="PANTHER" id="PTHR45743">
    <property type="entry name" value="POTASSIUM CHANNEL AKT1"/>
    <property type="match status" value="1"/>
</dbReference>
<comment type="subunit">
    <text evidence="13">The potassium channel is composed of a homo- or heterotetrameric complex of pore-forming subunits.</text>
</comment>
<dbReference type="InterPro" id="IPR000595">
    <property type="entry name" value="cNMP-bd_dom"/>
</dbReference>
<evidence type="ECO:0000259" key="16">
    <source>
        <dbReference type="PROSITE" id="PS51490"/>
    </source>
</evidence>
<keyword evidence="8 13" id="KW-0630">Potassium</keyword>
<dbReference type="GO" id="GO:0034702">
    <property type="term" value="C:monoatomic ion channel complex"/>
    <property type="evidence" value="ECO:0007669"/>
    <property type="project" value="UniProtKB-KW"/>
</dbReference>
<dbReference type="InterPro" id="IPR005821">
    <property type="entry name" value="Ion_trans_dom"/>
</dbReference>
<evidence type="ECO:0000313" key="17">
    <source>
        <dbReference type="EMBL" id="URD87658.1"/>
    </source>
</evidence>
<dbReference type="EMBL" id="CP097504">
    <property type="protein sequence ID" value="URD87658.1"/>
    <property type="molecule type" value="Genomic_DNA"/>
</dbReference>
<organism evidence="17 18">
    <name type="scientific">Musa troglodytarum</name>
    <name type="common">fe'i banana</name>
    <dbReference type="NCBI Taxonomy" id="320322"/>
    <lineage>
        <taxon>Eukaryota</taxon>
        <taxon>Viridiplantae</taxon>
        <taxon>Streptophyta</taxon>
        <taxon>Embryophyta</taxon>
        <taxon>Tracheophyta</taxon>
        <taxon>Spermatophyta</taxon>
        <taxon>Magnoliopsida</taxon>
        <taxon>Liliopsida</taxon>
        <taxon>Zingiberales</taxon>
        <taxon>Musaceae</taxon>
        <taxon>Musa</taxon>
    </lineage>
</organism>
<dbReference type="AlphaFoldDB" id="A0A9E7JNK3"/>
<proteinExistence type="inferred from homology"/>
<evidence type="ECO:0000256" key="8">
    <source>
        <dbReference type="ARBA" id="ARBA00022958"/>
    </source>
</evidence>
<dbReference type="PANTHER" id="PTHR45743:SF6">
    <property type="entry name" value="POTASSIUM CHANNEL KAT2"/>
    <property type="match status" value="1"/>
</dbReference>
<evidence type="ECO:0000256" key="5">
    <source>
        <dbReference type="ARBA" id="ARBA00022692"/>
    </source>
</evidence>
<dbReference type="InterPro" id="IPR018490">
    <property type="entry name" value="cNMP-bd_dom_sf"/>
</dbReference>